<protein>
    <submittedName>
        <fullName evidence="1">Uncharacterized protein</fullName>
    </submittedName>
</protein>
<name>A0A9P6AHP6_9AGAM</name>
<dbReference type="AlphaFoldDB" id="A0A9P6AHP6"/>
<reference evidence="1" key="1">
    <citation type="journal article" date="2020" name="Nat. Commun.">
        <title>Large-scale genome sequencing of mycorrhizal fungi provides insights into the early evolution of symbiotic traits.</title>
        <authorList>
            <person name="Miyauchi S."/>
            <person name="Kiss E."/>
            <person name="Kuo A."/>
            <person name="Drula E."/>
            <person name="Kohler A."/>
            <person name="Sanchez-Garcia M."/>
            <person name="Morin E."/>
            <person name="Andreopoulos B."/>
            <person name="Barry K.W."/>
            <person name="Bonito G."/>
            <person name="Buee M."/>
            <person name="Carver A."/>
            <person name="Chen C."/>
            <person name="Cichocki N."/>
            <person name="Clum A."/>
            <person name="Culley D."/>
            <person name="Crous P.W."/>
            <person name="Fauchery L."/>
            <person name="Girlanda M."/>
            <person name="Hayes R.D."/>
            <person name="Keri Z."/>
            <person name="LaButti K."/>
            <person name="Lipzen A."/>
            <person name="Lombard V."/>
            <person name="Magnuson J."/>
            <person name="Maillard F."/>
            <person name="Murat C."/>
            <person name="Nolan M."/>
            <person name="Ohm R.A."/>
            <person name="Pangilinan J."/>
            <person name="Pereira M.F."/>
            <person name="Perotto S."/>
            <person name="Peter M."/>
            <person name="Pfister S."/>
            <person name="Riley R."/>
            <person name="Sitrit Y."/>
            <person name="Stielow J.B."/>
            <person name="Szollosi G."/>
            <person name="Zifcakova L."/>
            <person name="Stursova M."/>
            <person name="Spatafora J.W."/>
            <person name="Tedersoo L."/>
            <person name="Vaario L.M."/>
            <person name="Yamada A."/>
            <person name="Yan M."/>
            <person name="Wang P."/>
            <person name="Xu J."/>
            <person name="Bruns T."/>
            <person name="Baldrian P."/>
            <person name="Vilgalys R."/>
            <person name="Dunand C."/>
            <person name="Henrissat B."/>
            <person name="Grigoriev I.V."/>
            <person name="Hibbett D."/>
            <person name="Nagy L.G."/>
            <person name="Martin F.M."/>
        </authorList>
    </citation>
    <scope>NUCLEOTIDE SEQUENCE</scope>
    <source>
        <strain evidence="1">UP504</strain>
    </source>
</reference>
<dbReference type="EMBL" id="MU129129">
    <property type="protein sequence ID" value="KAF9505983.1"/>
    <property type="molecule type" value="Genomic_DNA"/>
</dbReference>
<proteinExistence type="predicted"/>
<sequence>MNSFHIKESHSGHILVTLLTRYPMNHLIACGGGTVPKILKGFTKPSMSCEKRTLSQCLRGEHHYIPCLLPVYCCCGLDWRVYIETGRLTSFSPFPHQSRRRWSRSSKNLPSWPYLPRHHTTVPIIDEMPIDGHCVELTIDPLKSRSQISGAPRSRTRSRRTPWTAAAAYHITRTSSPEPSTRSSQCGVGCSWPRIVPGWYTIRTCVAHCLTPNCTCHPYGGRGVSSTIPAWSIPGNKTNMR</sequence>
<accession>A0A9P6AHP6</accession>
<organism evidence="1 2">
    <name type="scientific">Hydnum rufescens UP504</name>
    <dbReference type="NCBI Taxonomy" id="1448309"/>
    <lineage>
        <taxon>Eukaryota</taxon>
        <taxon>Fungi</taxon>
        <taxon>Dikarya</taxon>
        <taxon>Basidiomycota</taxon>
        <taxon>Agaricomycotina</taxon>
        <taxon>Agaricomycetes</taxon>
        <taxon>Cantharellales</taxon>
        <taxon>Hydnaceae</taxon>
        <taxon>Hydnum</taxon>
    </lineage>
</organism>
<evidence type="ECO:0000313" key="2">
    <source>
        <dbReference type="Proteomes" id="UP000886523"/>
    </source>
</evidence>
<evidence type="ECO:0000313" key="1">
    <source>
        <dbReference type="EMBL" id="KAF9505983.1"/>
    </source>
</evidence>
<keyword evidence="2" id="KW-1185">Reference proteome</keyword>
<dbReference type="Proteomes" id="UP000886523">
    <property type="component" value="Unassembled WGS sequence"/>
</dbReference>
<comment type="caution">
    <text evidence="1">The sequence shown here is derived from an EMBL/GenBank/DDBJ whole genome shotgun (WGS) entry which is preliminary data.</text>
</comment>
<gene>
    <name evidence="1" type="ORF">BS47DRAFT_478357</name>
</gene>